<comment type="subunit">
    <text evidence="4">Homodimer.</text>
</comment>
<dbReference type="PANTHER" id="PTHR13693">
    <property type="entry name" value="CLASS II AMINOTRANSFERASE/8-AMINO-7-OXONONANOATE SYNTHASE"/>
    <property type="match status" value="1"/>
</dbReference>
<proteinExistence type="inferred from homology"/>
<dbReference type="InterPro" id="IPR004839">
    <property type="entry name" value="Aminotransferase_I/II_large"/>
</dbReference>
<evidence type="ECO:0000256" key="3">
    <source>
        <dbReference type="ARBA" id="ARBA00010008"/>
    </source>
</evidence>
<evidence type="ECO:0000256" key="9">
    <source>
        <dbReference type="ARBA" id="ARBA00032610"/>
    </source>
</evidence>
<comment type="catalytic activity">
    <reaction evidence="11">
        <text>6-carboxyhexanoyl-[ACP] + L-alanine + H(+) = (8S)-8-amino-7-oxononanoate + holo-[ACP] + CO2</text>
        <dbReference type="Rhea" id="RHEA:42288"/>
        <dbReference type="Rhea" id="RHEA-COMP:9685"/>
        <dbReference type="Rhea" id="RHEA-COMP:9955"/>
        <dbReference type="ChEBI" id="CHEBI:15378"/>
        <dbReference type="ChEBI" id="CHEBI:16526"/>
        <dbReference type="ChEBI" id="CHEBI:57972"/>
        <dbReference type="ChEBI" id="CHEBI:64479"/>
        <dbReference type="ChEBI" id="CHEBI:78846"/>
        <dbReference type="ChEBI" id="CHEBI:149468"/>
        <dbReference type="EC" id="2.3.1.47"/>
    </reaction>
</comment>
<comment type="cofactor">
    <cofactor evidence="1 12">
        <name>pyridoxal 5'-phosphate</name>
        <dbReference type="ChEBI" id="CHEBI:597326"/>
    </cofactor>
</comment>
<name>A0A094JGY7_9GAMM</name>
<dbReference type="eggNOG" id="COG0156">
    <property type="taxonomic scope" value="Bacteria"/>
</dbReference>
<dbReference type="Pfam" id="PF00155">
    <property type="entry name" value="Aminotran_1_2"/>
    <property type="match status" value="1"/>
</dbReference>
<dbReference type="InterPro" id="IPR015424">
    <property type="entry name" value="PyrdxlP-dep_Trfase"/>
</dbReference>
<dbReference type="PROSITE" id="PS00599">
    <property type="entry name" value="AA_TRANSFER_CLASS_2"/>
    <property type="match status" value="1"/>
</dbReference>
<dbReference type="InterPro" id="IPR015422">
    <property type="entry name" value="PyrdxlP-dep_Trfase_small"/>
</dbReference>
<dbReference type="STRING" id="435908.IDSA_03695"/>
<dbReference type="Proteomes" id="UP000054363">
    <property type="component" value="Unassembled WGS sequence"/>
</dbReference>
<evidence type="ECO:0000256" key="10">
    <source>
        <dbReference type="ARBA" id="ARBA00033381"/>
    </source>
</evidence>
<gene>
    <name evidence="14" type="ORF">IDSA_03695</name>
</gene>
<evidence type="ECO:0000256" key="6">
    <source>
        <dbReference type="ARBA" id="ARBA00022679"/>
    </source>
</evidence>
<evidence type="ECO:0000313" key="15">
    <source>
        <dbReference type="Proteomes" id="UP000054363"/>
    </source>
</evidence>
<evidence type="ECO:0000256" key="8">
    <source>
        <dbReference type="ARBA" id="ARBA00022898"/>
    </source>
</evidence>
<dbReference type="EC" id="2.3.1.47" evidence="5"/>
<evidence type="ECO:0000256" key="11">
    <source>
        <dbReference type="ARBA" id="ARBA00047715"/>
    </source>
</evidence>
<keyword evidence="15" id="KW-1185">Reference proteome</keyword>
<dbReference type="GO" id="GO:0030170">
    <property type="term" value="F:pyridoxal phosphate binding"/>
    <property type="evidence" value="ECO:0007669"/>
    <property type="project" value="InterPro"/>
</dbReference>
<dbReference type="EMBL" id="JPER01000001">
    <property type="protein sequence ID" value="KFZ31801.1"/>
    <property type="molecule type" value="Genomic_DNA"/>
</dbReference>
<comment type="similarity">
    <text evidence="3">Belongs to the class-II pyridoxal-phosphate-dependent aminotransferase family. BioF subfamily.</text>
</comment>
<evidence type="ECO:0000259" key="13">
    <source>
        <dbReference type="Pfam" id="PF00155"/>
    </source>
</evidence>
<dbReference type="GO" id="GO:0008710">
    <property type="term" value="F:8-amino-7-oxononanoate synthase activity"/>
    <property type="evidence" value="ECO:0007669"/>
    <property type="project" value="UniProtKB-EC"/>
</dbReference>
<comment type="caution">
    <text evidence="14">The sequence shown here is derived from an EMBL/GenBank/DDBJ whole genome shotgun (WGS) entry which is preliminary data.</text>
</comment>
<dbReference type="Gene3D" id="3.40.640.10">
    <property type="entry name" value="Type I PLP-dependent aspartate aminotransferase-like (Major domain)"/>
    <property type="match status" value="1"/>
</dbReference>
<dbReference type="Gene3D" id="3.90.1150.10">
    <property type="entry name" value="Aspartate Aminotransferase, domain 1"/>
    <property type="match status" value="1"/>
</dbReference>
<keyword evidence="8 12" id="KW-0663">Pyridoxal phosphate</keyword>
<organism evidence="14 15">
    <name type="scientific">Pseudidiomarina salinarum</name>
    <dbReference type="NCBI Taxonomy" id="435908"/>
    <lineage>
        <taxon>Bacteria</taxon>
        <taxon>Pseudomonadati</taxon>
        <taxon>Pseudomonadota</taxon>
        <taxon>Gammaproteobacteria</taxon>
        <taxon>Alteromonadales</taxon>
        <taxon>Idiomarinaceae</taxon>
        <taxon>Pseudidiomarina</taxon>
    </lineage>
</organism>
<keyword evidence="7" id="KW-0093">Biotin biosynthesis</keyword>
<dbReference type="AlphaFoldDB" id="A0A094JGY7"/>
<keyword evidence="6" id="KW-0808">Transferase</keyword>
<dbReference type="InterPro" id="IPR015421">
    <property type="entry name" value="PyrdxlP-dep_Trfase_major"/>
</dbReference>
<dbReference type="GO" id="GO:0009102">
    <property type="term" value="P:biotin biosynthetic process"/>
    <property type="evidence" value="ECO:0007669"/>
    <property type="project" value="UniProtKB-KW"/>
</dbReference>
<feature type="domain" description="Aminotransferase class I/classII large" evidence="13">
    <location>
        <begin position="39"/>
        <end position="380"/>
    </location>
</feature>
<evidence type="ECO:0000256" key="1">
    <source>
        <dbReference type="ARBA" id="ARBA00001933"/>
    </source>
</evidence>
<dbReference type="InterPro" id="IPR001917">
    <property type="entry name" value="Aminotrans_II_pyridoxalP_BS"/>
</dbReference>
<evidence type="ECO:0000256" key="4">
    <source>
        <dbReference type="ARBA" id="ARBA00011738"/>
    </source>
</evidence>
<protein>
    <recommendedName>
        <fullName evidence="5">8-amino-7-oxononanoate synthase</fullName>
        <ecNumber evidence="5">2.3.1.47</ecNumber>
    </recommendedName>
    <alternativeName>
        <fullName evidence="9">7-keto-8-amino-pelargonic acid synthase</fullName>
    </alternativeName>
    <alternativeName>
        <fullName evidence="10">8-amino-7-ketopelargonate synthase</fullName>
    </alternativeName>
</protein>
<accession>A0A094JGY7</accession>
<reference evidence="14 15" key="1">
    <citation type="submission" date="2014-06" db="EMBL/GenBank/DDBJ databases">
        <title>The draft genome sequence of Idiomarina salinarum ISL-52.</title>
        <authorList>
            <person name="Du J."/>
            <person name="Shao Z."/>
        </authorList>
    </citation>
    <scope>NUCLEOTIDE SEQUENCE [LARGE SCALE GENOMIC DNA]</scope>
    <source>
        <strain evidence="14 15">ISL-52</strain>
    </source>
</reference>
<evidence type="ECO:0000256" key="12">
    <source>
        <dbReference type="RuleBase" id="RU003693"/>
    </source>
</evidence>
<comment type="pathway">
    <text evidence="2">Cofactor biosynthesis; biotin biosynthesis.</text>
</comment>
<dbReference type="PANTHER" id="PTHR13693:SF100">
    <property type="entry name" value="8-AMINO-7-OXONONANOATE SYNTHASE"/>
    <property type="match status" value="1"/>
</dbReference>
<dbReference type="SUPFAM" id="SSF53383">
    <property type="entry name" value="PLP-dependent transferases"/>
    <property type="match status" value="1"/>
</dbReference>
<dbReference type="InterPro" id="IPR050087">
    <property type="entry name" value="AON_synthase_class-II"/>
</dbReference>
<sequence>MSAQLRQANSDRKNQQRWRALNAGAQVSARAIADDSGSYLNFSSNDYLGLSDHPAVVDAFGTALASFGAGSRASPLVVGYQAPHAYLSAQLAEWLNREQVLLMNSGFAVNHGCVTTLAPFYKRLISDRLIHASMIDGVRHSRVPLQRFAHNDMASLGKRLQQQDGNALILTESIFSMDGDRAPIQAILSLLNDSGYGADCDLMVDDAHGFGVTGVNGQGVGGEFSQSEVPLLTLTFGKAVGVAGAAIGTTAEVADYLVNHCRELIYSTAFPAAQAAAVSASIKILQGPDGAARRARLNENIALLAQQASTLGLPLQATDTAIQTVQLGTDARALTVSARLRERGIWCSAIRPPTVPEGQARLRIALSAMHTANDISQLLLALQQSLES</sequence>
<evidence type="ECO:0000256" key="7">
    <source>
        <dbReference type="ARBA" id="ARBA00022756"/>
    </source>
</evidence>
<evidence type="ECO:0000256" key="2">
    <source>
        <dbReference type="ARBA" id="ARBA00004746"/>
    </source>
</evidence>
<evidence type="ECO:0000256" key="5">
    <source>
        <dbReference type="ARBA" id="ARBA00013187"/>
    </source>
</evidence>
<evidence type="ECO:0000313" key="14">
    <source>
        <dbReference type="EMBL" id="KFZ31801.1"/>
    </source>
</evidence>